<feature type="region of interest" description="Disordered" evidence="9">
    <location>
        <begin position="1"/>
        <end position="24"/>
    </location>
</feature>
<dbReference type="InterPro" id="IPR016454">
    <property type="entry name" value="Cysteine_dSase"/>
</dbReference>
<dbReference type="Pfam" id="PF00266">
    <property type="entry name" value="Aminotran_5"/>
    <property type="match status" value="1"/>
</dbReference>
<dbReference type="InterPro" id="IPR000192">
    <property type="entry name" value="Aminotrans_V_dom"/>
</dbReference>
<dbReference type="Gene3D" id="3.90.1150.10">
    <property type="entry name" value="Aspartate Aminotransferase, domain 1"/>
    <property type="match status" value="1"/>
</dbReference>
<dbReference type="RefSeq" id="WP_344152674.1">
    <property type="nucleotide sequence ID" value="NZ_BAAAQR010000007.1"/>
</dbReference>
<evidence type="ECO:0000259" key="10">
    <source>
        <dbReference type="Pfam" id="PF00266"/>
    </source>
</evidence>
<evidence type="ECO:0000256" key="4">
    <source>
        <dbReference type="ARBA" id="ARBA00022723"/>
    </source>
</evidence>
<dbReference type="PANTHER" id="PTHR11601:SF34">
    <property type="entry name" value="CYSTEINE DESULFURASE"/>
    <property type="match status" value="1"/>
</dbReference>
<accession>A0ABP5LN49</accession>
<organism evidence="11 12">
    <name type="scientific">Nocardioides koreensis</name>
    <dbReference type="NCBI Taxonomy" id="433651"/>
    <lineage>
        <taxon>Bacteria</taxon>
        <taxon>Bacillati</taxon>
        <taxon>Actinomycetota</taxon>
        <taxon>Actinomycetes</taxon>
        <taxon>Propionibacteriales</taxon>
        <taxon>Nocardioidaceae</taxon>
        <taxon>Nocardioides</taxon>
    </lineage>
</organism>
<protein>
    <submittedName>
        <fullName evidence="11">Cysteine desulfurase/sulfurtransferase TusA family protein</fullName>
    </submittedName>
</protein>
<keyword evidence="5" id="KW-0663">Pyridoxal phosphate</keyword>
<evidence type="ECO:0000256" key="2">
    <source>
        <dbReference type="ARBA" id="ARBA00006490"/>
    </source>
</evidence>
<comment type="cofactor">
    <cofactor evidence="1">
        <name>pyridoxal 5'-phosphate</name>
        <dbReference type="ChEBI" id="CHEBI:597326"/>
    </cofactor>
</comment>
<name>A0ABP5LN49_9ACTN</name>
<evidence type="ECO:0000256" key="6">
    <source>
        <dbReference type="ARBA" id="ARBA00023004"/>
    </source>
</evidence>
<keyword evidence="12" id="KW-1185">Reference proteome</keyword>
<comment type="catalytic activity">
    <reaction evidence="8">
        <text>(sulfur carrier)-H + L-cysteine = (sulfur carrier)-SH + L-alanine</text>
        <dbReference type="Rhea" id="RHEA:43892"/>
        <dbReference type="Rhea" id="RHEA-COMP:14737"/>
        <dbReference type="Rhea" id="RHEA-COMP:14739"/>
        <dbReference type="ChEBI" id="CHEBI:29917"/>
        <dbReference type="ChEBI" id="CHEBI:35235"/>
        <dbReference type="ChEBI" id="CHEBI:57972"/>
        <dbReference type="ChEBI" id="CHEBI:64428"/>
        <dbReference type="EC" id="2.8.1.7"/>
    </reaction>
</comment>
<comment type="caution">
    <text evidence="11">The sequence shown here is derived from an EMBL/GenBank/DDBJ whole genome shotgun (WGS) entry which is preliminary data.</text>
</comment>
<dbReference type="Proteomes" id="UP001501771">
    <property type="component" value="Unassembled WGS sequence"/>
</dbReference>
<dbReference type="Gene3D" id="3.40.640.10">
    <property type="entry name" value="Type I PLP-dependent aspartate aminotransferase-like (Major domain)"/>
    <property type="match status" value="1"/>
</dbReference>
<sequence>MTNASGTPHPGPGAASPVYLDSASSEPLHPAAREVLLAALDQGYADPRRLHGPARSARLLLDNAREAVAGCLAVRPDEVTFTASGTDAVHRGLLGLHAGRARRGATIVHTAVEHSAVLHAAHWTAGEPVAVAVDRLGRVAPDEVARACHRAPGGATVAAVQSANHEVGTVQPVAAVAEALGEVPLFVDACASTGRVPLPGGWAAAAASAHKWGGPAGVGVLLVRKGARWRNPFPADDRVDERASGFENVPAALAAAAALQAVVAEHDMVGARQSALIDRIRAGVAAVPDVEVVGDTEDRLPHLVTFSCLYVDGEALVTELDRRGLGVASGSACTASTLEPSHVLTAMGVLTHGNVRVSLTRDTTAADVERFLAELPDVVRGIRAEIGL</sequence>
<dbReference type="SUPFAM" id="SSF53383">
    <property type="entry name" value="PLP-dependent transferases"/>
    <property type="match status" value="1"/>
</dbReference>
<dbReference type="EMBL" id="BAAAQR010000007">
    <property type="protein sequence ID" value="GAA2148089.1"/>
    <property type="molecule type" value="Genomic_DNA"/>
</dbReference>
<keyword evidence="4" id="KW-0479">Metal-binding</keyword>
<evidence type="ECO:0000256" key="7">
    <source>
        <dbReference type="ARBA" id="ARBA00023014"/>
    </source>
</evidence>
<evidence type="ECO:0000256" key="1">
    <source>
        <dbReference type="ARBA" id="ARBA00001933"/>
    </source>
</evidence>
<dbReference type="InterPro" id="IPR015422">
    <property type="entry name" value="PyrdxlP-dep_Trfase_small"/>
</dbReference>
<evidence type="ECO:0000313" key="12">
    <source>
        <dbReference type="Proteomes" id="UP001501771"/>
    </source>
</evidence>
<evidence type="ECO:0000256" key="5">
    <source>
        <dbReference type="ARBA" id="ARBA00022898"/>
    </source>
</evidence>
<keyword evidence="6" id="KW-0408">Iron</keyword>
<keyword evidence="3" id="KW-0808">Transferase</keyword>
<feature type="domain" description="Aminotransferase class V" evidence="10">
    <location>
        <begin position="18"/>
        <end position="371"/>
    </location>
</feature>
<proteinExistence type="inferred from homology"/>
<reference evidence="12" key="1">
    <citation type="journal article" date="2019" name="Int. J. Syst. Evol. Microbiol.">
        <title>The Global Catalogue of Microorganisms (GCM) 10K type strain sequencing project: providing services to taxonomists for standard genome sequencing and annotation.</title>
        <authorList>
            <consortium name="The Broad Institute Genomics Platform"/>
            <consortium name="The Broad Institute Genome Sequencing Center for Infectious Disease"/>
            <person name="Wu L."/>
            <person name="Ma J."/>
        </authorList>
    </citation>
    <scope>NUCLEOTIDE SEQUENCE [LARGE SCALE GENOMIC DNA]</scope>
    <source>
        <strain evidence="12">JCM 16022</strain>
    </source>
</reference>
<comment type="similarity">
    <text evidence="2">Belongs to the class-V pyridoxal-phosphate-dependent aminotransferase family. NifS/IscS subfamily.</text>
</comment>
<evidence type="ECO:0000256" key="9">
    <source>
        <dbReference type="SAM" id="MobiDB-lite"/>
    </source>
</evidence>
<dbReference type="PANTHER" id="PTHR11601">
    <property type="entry name" value="CYSTEINE DESULFURYLASE FAMILY MEMBER"/>
    <property type="match status" value="1"/>
</dbReference>
<dbReference type="PIRSF" id="PIRSF005572">
    <property type="entry name" value="NifS"/>
    <property type="match status" value="1"/>
</dbReference>
<dbReference type="InterPro" id="IPR015421">
    <property type="entry name" value="PyrdxlP-dep_Trfase_major"/>
</dbReference>
<evidence type="ECO:0000313" key="11">
    <source>
        <dbReference type="EMBL" id="GAA2148089.1"/>
    </source>
</evidence>
<gene>
    <name evidence="11" type="ORF">GCM10009844_26100</name>
</gene>
<dbReference type="InterPro" id="IPR015424">
    <property type="entry name" value="PyrdxlP-dep_Trfase"/>
</dbReference>
<keyword evidence="7" id="KW-0411">Iron-sulfur</keyword>
<evidence type="ECO:0000256" key="3">
    <source>
        <dbReference type="ARBA" id="ARBA00022679"/>
    </source>
</evidence>
<evidence type="ECO:0000256" key="8">
    <source>
        <dbReference type="ARBA" id="ARBA00050776"/>
    </source>
</evidence>